<dbReference type="EMBL" id="MDYQ01000007">
    <property type="protein sequence ID" value="PRP88816.1"/>
    <property type="molecule type" value="Genomic_DNA"/>
</dbReference>
<comment type="caution">
    <text evidence="1">The sequence shown here is derived from an EMBL/GenBank/DDBJ whole genome shotgun (WGS) entry which is preliminary data.</text>
</comment>
<keyword evidence="2" id="KW-1185">Reference proteome</keyword>
<evidence type="ECO:0000313" key="1">
    <source>
        <dbReference type="EMBL" id="PRP88816.1"/>
    </source>
</evidence>
<reference evidence="1 2" key="1">
    <citation type="journal article" date="2018" name="Genome Biol. Evol.">
        <title>Multiple Roots of Fruiting Body Formation in Amoebozoa.</title>
        <authorList>
            <person name="Hillmann F."/>
            <person name="Forbes G."/>
            <person name="Novohradska S."/>
            <person name="Ferling I."/>
            <person name="Riege K."/>
            <person name="Groth M."/>
            <person name="Westermann M."/>
            <person name="Marz M."/>
            <person name="Spaller T."/>
            <person name="Winckler T."/>
            <person name="Schaap P."/>
            <person name="Glockner G."/>
        </authorList>
    </citation>
    <scope>NUCLEOTIDE SEQUENCE [LARGE SCALE GENOMIC DNA]</scope>
    <source>
        <strain evidence="1 2">Jena</strain>
    </source>
</reference>
<dbReference type="AlphaFoldDB" id="A0A2P6NXY8"/>
<dbReference type="InParanoid" id="A0A2P6NXY8"/>
<proteinExistence type="predicted"/>
<gene>
    <name evidence="1" type="ORF">PROFUN_00284</name>
</gene>
<sequence>MNAFQIEGSTHFAGWTIINACQTEASSFVCQIVTRSRMKRQKLESSEDEVTPEALALGVLKAMDGAIVIRCPVEGDYSIDFTSDRARELIPHFVTDRNQWKDAASSDDVSLFWKTVHTVATTAVSVKKELRLESHITAKFQKLVLSDKIYVVVIAKKKKQLSQTDRFLLHGPGDEITMLSNAIENDLIGRILGMNTLFVSLTSDMWEPGVATCFAIAPNNARTIGITPHMARGKTTVELNRSKDDVVRASKLADEFLNPTTQRSSYLFHSKRENTTLYFETKRITPKLRLNVMLVRKKKEVMRPKLPHSTGKEIEKVYKKHQWELMLEDALEFIIENDEFGCTKKLEIPNEFFLHSQNIFCYVYCGEEPFLPSRYVDGFTWKSSFCTPSHGRLQKRYFYHKSEGKRLRRRVMWMEDTPRFCIIEYRHLDHEGDVQTDRMMAPDMMDWPTVISQISNHENHKLLDSMDELDREFSMGELRGDLPSPEIEESNHVLSYVSGILNSWAVQHQSAETRTAWILYPYLSSIAVRVPVVCIASVGHVVTVSHLAIQSFTLDDPFVDI</sequence>
<accession>A0A2P6NXY8</accession>
<organism evidence="1 2">
    <name type="scientific">Planoprotostelium fungivorum</name>
    <dbReference type="NCBI Taxonomy" id="1890364"/>
    <lineage>
        <taxon>Eukaryota</taxon>
        <taxon>Amoebozoa</taxon>
        <taxon>Evosea</taxon>
        <taxon>Variosea</taxon>
        <taxon>Cavosteliida</taxon>
        <taxon>Cavosteliaceae</taxon>
        <taxon>Planoprotostelium</taxon>
    </lineage>
</organism>
<name>A0A2P6NXY8_9EUKA</name>
<protein>
    <submittedName>
        <fullName evidence="1">Uncharacterized protein</fullName>
    </submittedName>
</protein>
<dbReference type="Proteomes" id="UP000241769">
    <property type="component" value="Unassembled WGS sequence"/>
</dbReference>
<evidence type="ECO:0000313" key="2">
    <source>
        <dbReference type="Proteomes" id="UP000241769"/>
    </source>
</evidence>